<sequence>MIPSTVVNCYVQTPPEVCNSTTAEINQLLFLQALEDSTPLASTAPVTSSLFALSPDFSVVPLGE</sequence>
<proteinExistence type="predicted"/>
<reference evidence="1 2" key="1">
    <citation type="submission" date="2018-10" db="EMBL/GenBank/DDBJ databases">
        <authorList>
            <person name="Ekblom R."/>
            <person name="Jareborg N."/>
        </authorList>
    </citation>
    <scope>NUCLEOTIDE SEQUENCE [LARGE SCALE GENOMIC DNA]</scope>
    <source>
        <tissue evidence="1">Muscle</tissue>
    </source>
</reference>
<comment type="caution">
    <text evidence="1">The sequence shown here is derived from an EMBL/GenBank/DDBJ whole genome shotgun (WGS) entry which is preliminary data.</text>
</comment>
<dbReference type="AlphaFoldDB" id="A0A9X9PX70"/>
<dbReference type="EMBL" id="CYRY02006558">
    <property type="protein sequence ID" value="VCW71077.1"/>
    <property type="molecule type" value="Genomic_DNA"/>
</dbReference>
<accession>A0A9X9PX70</accession>
<name>A0A9X9PX70_GULGU</name>
<organism evidence="1 2">
    <name type="scientific">Gulo gulo</name>
    <name type="common">Wolverine</name>
    <name type="synonym">Gluton</name>
    <dbReference type="NCBI Taxonomy" id="48420"/>
    <lineage>
        <taxon>Eukaryota</taxon>
        <taxon>Metazoa</taxon>
        <taxon>Chordata</taxon>
        <taxon>Craniata</taxon>
        <taxon>Vertebrata</taxon>
        <taxon>Euteleostomi</taxon>
        <taxon>Mammalia</taxon>
        <taxon>Eutheria</taxon>
        <taxon>Laurasiatheria</taxon>
        <taxon>Carnivora</taxon>
        <taxon>Caniformia</taxon>
        <taxon>Musteloidea</taxon>
        <taxon>Mustelidae</taxon>
        <taxon>Guloninae</taxon>
        <taxon>Gulo</taxon>
    </lineage>
</organism>
<evidence type="ECO:0000313" key="2">
    <source>
        <dbReference type="Proteomes" id="UP000269945"/>
    </source>
</evidence>
<dbReference type="Proteomes" id="UP000269945">
    <property type="component" value="Unassembled WGS sequence"/>
</dbReference>
<evidence type="ECO:0000313" key="1">
    <source>
        <dbReference type="EMBL" id="VCW71077.1"/>
    </source>
</evidence>
<protein>
    <submittedName>
        <fullName evidence="1">Uncharacterized protein</fullName>
    </submittedName>
</protein>
<feature type="non-terminal residue" evidence="1">
    <location>
        <position position="64"/>
    </location>
</feature>
<gene>
    <name evidence="1" type="ORF">BN2614_LOCUS1</name>
</gene>
<keyword evidence="2" id="KW-1185">Reference proteome</keyword>